<dbReference type="PANTHER" id="PTHR32361">
    <property type="entry name" value="FERRIC/CUPRIC REDUCTASE TRANSMEMBRANE COMPONENT"/>
    <property type="match status" value="1"/>
</dbReference>
<accession>A0AAD4PT60</accession>
<feature type="transmembrane region" description="Helical" evidence="13">
    <location>
        <begin position="288"/>
        <end position="308"/>
    </location>
</feature>
<dbReference type="InterPro" id="IPR017938">
    <property type="entry name" value="Riboflavin_synthase-like_b-brl"/>
</dbReference>
<dbReference type="Proteomes" id="UP001201262">
    <property type="component" value="Unassembled WGS sequence"/>
</dbReference>
<keyword evidence="7" id="KW-0249">Electron transport</keyword>
<name>A0AAD4PT60_9EURO</name>
<keyword evidence="5" id="KW-1003">Cell membrane</keyword>
<evidence type="ECO:0000256" key="4">
    <source>
        <dbReference type="ARBA" id="ARBA00022448"/>
    </source>
</evidence>
<keyword evidence="10" id="KW-0406">Ion transport</keyword>
<dbReference type="RefSeq" id="XP_046068588.1">
    <property type="nucleotide sequence ID" value="XM_046211727.1"/>
</dbReference>
<dbReference type="PANTHER" id="PTHR32361:SF24">
    <property type="entry name" value="REDUCTASE, PUTATIVE (AFU_ORTHOLOGUE AFUA_3G10820)-RELATED"/>
    <property type="match status" value="1"/>
</dbReference>
<keyword evidence="11 13" id="KW-0472">Membrane</keyword>
<evidence type="ECO:0000256" key="6">
    <source>
        <dbReference type="ARBA" id="ARBA00022692"/>
    </source>
</evidence>
<comment type="subcellular location">
    <subcellularLocation>
        <location evidence="1">Cell membrane</location>
        <topology evidence="1">Multi-pass membrane protein</topology>
    </subcellularLocation>
</comment>
<dbReference type="InterPro" id="IPR017927">
    <property type="entry name" value="FAD-bd_FR_type"/>
</dbReference>
<evidence type="ECO:0000256" key="3">
    <source>
        <dbReference type="ARBA" id="ARBA00012668"/>
    </source>
</evidence>
<keyword evidence="16" id="KW-1185">Reference proteome</keyword>
<dbReference type="GO" id="GO:0006879">
    <property type="term" value="P:intracellular iron ion homeostasis"/>
    <property type="evidence" value="ECO:0007669"/>
    <property type="project" value="TreeGrafter"/>
</dbReference>
<dbReference type="InterPro" id="IPR013112">
    <property type="entry name" value="FAD-bd_8"/>
</dbReference>
<evidence type="ECO:0000313" key="16">
    <source>
        <dbReference type="Proteomes" id="UP001201262"/>
    </source>
</evidence>
<dbReference type="FunFam" id="3.40.50.80:FF:000023">
    <property type="entry name" value="Putative ferric-chelate reductase"/>
    <property type="match status" value="1"/>
</dbReference>
<dbReference type="InterPro" id="IPR013130">
    <property type="entry name" value="Fe3_Rdtase_TM_dom"/>
</dbReference>
<feature type="domain" description="FAD-binding FR-type" evidence="14">
    <location>
        <begin position="312"/>
        <end position="438"/>
    </location>
</feature>
<dbReference type="GeneID" id="70242014"/>
<reference evidence="15" key="1">
    <citation type="submission" date="2021-12" db="EMBL/GenBank/DDBJ databases">
        <title>Convergent genome expansion in fungi linked to evolution of root-endophyte symbiosis.</title>
        <authorList>
            <consortium name="DOE Joint Genome Institute"/>
            <person name="Ke Y.-H."/>
            <person name="Bonito G."/>
            <person name="Liao H.-L."/>
            <person name="Looney B."/>
            <person name="Rojas-Flechas A."/>
            <person name="Nash J."/>
            <person name="Hameed K."/>
            <person name="Schadt C."/>
            <person name="Martin F."/>
            <person name="Crous P.W."/>
            <person name="Miettinen O."/>
            <person name="Magnuson J.K."/>
            <person name="Labbe J."/>
            <person name="Jacobson D."/>
            <person name="Doktycz M.J."/>
            <person name="Veneault-Fourrey C."/>
            <person name="Kuo A."/>
            <person name="Mondo S."/>
            <person name="Calhoun S."/>
            <person name="Riley R."/>
            <person name="Ohm R."/>
            <person name="LaButti K."/>
            <person name="Andreopoulos B."/>
            <person name="Pangilinan J."/>
            <person name="Nolan M."/>
            <person name="Tritt A."/>
            <person name="Clum A."/>
            <person name="Lipzen A."/>
            <person name="Daum C."/>
            <person name="Barry K."/>
            <person name="Grigoriev I.V."/>
            <person name="Vilgalys R."/>
        </authorList>
    </citation>
    <scope>NUCLEOTIDE SEQUENCE</scope>
    <source>
        <strain evidence="15">PMI_201</strain>
    </source>
</reference>
<protein>
    <recommendedName>
        <fullName evidence="3">ferric-chelate reductase (NADPH)</fullName>
        <ecNumber evidence="3">1.16.1.9</ecNumber>
    </recommendedName>
</protein>
<evidence type="ECO:0000259" key="14">
    <source>
        <dbReference type="PROSITE" id="PS51384"/>
    </source>
</evidence>
<comment type="similarity">
    <text evidence="2">Belongs to the ferric reductase (FRE) family.</text>
</comment>
<dbReference type="SUPFAM" id="SSF52343">
    <property type="entry name" value="Ferredoxin reductase-like, C-terminal NADP-linked domain"/>
    <property type="match status" value="1"/>
</dbReference>
<dbReference type="AlphaFoldDB" id="A0AAD4PT60"/>
<feature type="transmembrane region" description="Helical" evidence="13">
    <location>
        <begin position="122"/>
        <end position="142"/>
    </location>
</feature>
<evidence type="ECO:0000256" key="1">
    <source>
        <dbReference type="ARBA" id="ARBA00004651"/>
    </source>
</evidence>
<dbReference type="GO" id="GO:0006826">
    <property type="term" value="P:iron ion transport"/>
    <property type="evidence" value="ECO:0007669"/>
    <property type="project" value="TreeGrafter"/>
</dbReference>
<gene>
    <name evidence="15" type="ORF">BGW36DRAFT_301870</name>
</gene>
<sequence>MATVVLAQQGQGSQGGHGSAENSDSQFFNALQMSYAHFILIAMAGTVALYFVWTMMMTLNAHMRRLHGLGNDTQRFFARDDYRMSWLKRNIVDAPLFRVRHNREFQLSQAINMGTLPSRFQALCLTGLIVMNVVLCVLHIPFSQGVGSFADILRNRTGTLATANLIPLVILAGRNNPLIPMVGLSFDTWNFYHRWLARIVVLEAIAHTVSWIVAAADERGLAAIAAAFHESELIMTGLIAVVGFAALGLTASSPLRHAFYETFLHLHILLALMAFIALWYHLKDLPQRIYLLITLIAWGVERFVRFAINAYRNFFGRKTTAVVQALPGDAMRITLKLARPWTVRPGQHMYLYIPSVGLWTSHPFSVAWSERQQVLTKEKGLIMTRQDLMVAQKETISLLVRRRTGFTNTLYKRASKEPDGQISLFALAEGPYGGLHNLDSYGSVVLFAGGVGITHHVPFVRHLVQGYADGVVATRRVTLVWSIQYPEHLEWIRPWMTTILQMERRRDILRVMLFITRPRNTKEIHSPSSTVQMFPGRPNINTVLDMEIENQVGALGVMVCGSGGMADDVRRACRERQAISNIDFIEESFTW</sequence>
<evidence type="ECO:0000313" key="15">
    <source>
        <dbReference type="EMBL" id="KAH8692715.1"/>
    </source>
</evidence>
<evidence type="ECO:0000256" key="12">
    <source>
        <dbReference type="ARBA" id="ARBA00048483"/>
    </source>
</evidence>
<feature type="transmembrane region" description="Helical" evidence="13">
    <location>
        <begin position="263"/>
        <end position="282"/>
    </location>
</feature>
<evidence type="ECO:0000256" key="8">
    <source>
        <dbReference type="ARBA" id="ARBA00022989"/>
    </source>
</evidence>
<comment type="caution">
    <text evidence="15">The sequence shown here is derived from an EMBL/GenBank/DDBJ whole genome shotgun (WGS) entry which is preliminary data.</text>
</comment>
<evidence type="ECO:0000256" key="2">
    <source>
        <dbReference type="ARBA" id="ARBA00006278"/>
    </source>
</evidence>
<evidence type="ECO:0000256" key="10">
    <source>
        <dbReference type="ARBA" id="ARBA00023065"/>
    </source>
</evidence>
<dbReference type="GO" id="GO:0005886">
    <property type="term" value="C:plasma membrane"/>
    <property type="evidence" value="ECO:0007669"/>
    <property type="project" value="UniProtKB-SubCell"/>
</dbReference>
<dbReference type="EC" id="1.16.1.9" evidence="3"/>
<keyword evidence="8 13" id="KW-1133">Transmembrane helix</keyword>
<keyword evidence="4" id="KW-0813">Transport</keyword>
<dbReference type="PROSITE" id="PS51384">
    <property type="entry name" value="FAD_FR"/>
    <property type="match status" value="1"/>
</dbReference>
<dbReference type="SUPFAM" id="SSF63380">
    <property type="entry name" value="Riboflavin synthase domain-like"/>
    <property type="match status" value="1"/>
</dbReference>
<dbReference type="InterPro" id="IPR013121">
    <property type="entry name" value="Fe_red_NAD-bd_6"/>
</dbReference>
<feature type="transmembrane region" description="Helical" evidence="13">
    <location>
        <begin position="195"/>
        <end position="213"/>
    </location>
</feature>
<organism evidence="15 16">
    <name type="scientific">Talaromyces proteolyticus</name>
    <dbReference type="NCBI Taxonomy" id="1131652"/>
    <lineage>
        <taxon>Eukaryota</taxon>
        <taxon>Fungi</taxon>
        <taxon>Dikarya</taxon>
        <taxon>Ascomycota</taxon>
        <taxon>Pezizomycotina</taxon>
        <taxon>Eurotiomycetes</taxon>
        <taxon>Eurotiomycetidae</taxon>
        <taxon>Eurotiales</taxon>
        <taxon>Trichocomaceae</taxon>
        <taxon>Talaromyces</taxon>
        <taxon>Talaromyces sect. Bacilispori</taxon>
    </lineage>
</organism>
<dbReference type="Pfam" id="PF08030">
    <property type="entry name" value="NAD_binding_6"/>
    <property type="match status" value="1"/>
</dbReference>
<dbReference type="EMBL" id="JAJTJA010000010">
    <property type="protein sequence ID" value="KAH8692715.1"/>
    <property type="molecule type" value="Genomic_DNA"/>
</dbReference>
<evidence type="ECO:0000256" key="7">
    <source>
        <dbReference type="ARBA" id="ARBA00022982"/>
    </source>
</evidence>
<evidence type="ECO:0000256" key="9">
    <source>
        <dbReference type="ARBA" id="ARBA00023002"/>
    </source>
</evidence>
<keyword evidence="9" id="KW-0560">Oxidoreductase</keyword>
<dbReference type="InterPro" id="IPR051410">
    <property type="entry name" value="Ferric/Cupric_Reductase"/>
</dbReference>
<feature type="transmembrane region" description="Helical" evidence="13">
    <location>
        <begin position="233"/>
        <end position="251"/>
    </location>
</feature>
<keyword evidence="6 13" id="KW-0812">Transmembrane</keyword>
<proteinExistence type="inferred from homology"/>
<dbReference type="SFLD" id="SFLDG01168">
    <property type="entry name" value="Ferric_reductase_subgroup_(FRE"/>
    <property type="match status" value="1"/>
</dbReference>
<dbReference type="SFLD" id="SFLDS00052">
    <property type="entry name" value="Ferric_Reductase_Domain"/>
    <property type="match status" value="1"/>
</dbReference>
<dbReference type="Pfam" id="PF01794">
    <property type="entry name" value="Ferric_reduct"/>
    <property type="match status" value="1"/>
</dbReference>
<evidence type="ECO:0000256" key="5">
    <source>
        <dbReference type="ARBA" id="ARBA00022475"/>
    </source>
</evidence>
<evidence type="ECO:0000256" key="13">
    <source>
        <dbReference type="SAM" id="Phobius"/>
    </source>
</evidence>
<dbReference type="InterPro" id="IPR039261">
    <property type="entry name" value="FNR_nucleotide-bd"/>
</dbReference>
<dbReference type="CDD" id="cd06186">
    <property type="entry name" value="NOX_Duox_like_FAD_NADP"/>
    <property type="match status" value="1"/>
</dbReference>
<feature type="transmembrane region" description="Helical" evidence="13">
    <location>
        <begin position="35"/>
        <end position="56"/>
    </location>
</feature>
<dbReference type="Pfam" id="PF08022">
    <property type="entry name" value="FAD_binding_8"/>
    <property type="match status" value="1"/>
</dbReference>
<dbReference type="GO" id="GO:0052851">
    <property type="term" value="F:ferric-chelate reductase (NADPH) activity"/>
    <property type="evidence" value="ECO:0007669"/>
    <property type="project" value="UniProtKB-EC"/>
</dbReference>
<dbReference type="Gene3D" id="3.40.50.80">
    <property type="entry name" value="Nucleotide-binding domain of ferredoxin-NADP reductase (FNR) module"/>
    <property type="match status" value="1"/>
</dbReference>
<evidence type="ECO:0000256" key="11">
    <source>
        <dbReference type="ARBA" id="ARBA00023136"/>
    </source>
</evidence>
<comment type="catalytic activity">
    <reaction evidence="12">
        <text>2 a Fe(II)-siderophore + NADP(+) + H(+) = 2 a Fe(III)-siderophore + NADPH</text>
        <dbReference type="Rhea" id="RHEA:28795"/>
        <dbReference type="Rhea" id="RHEA-COMP:11342"/>
        <dbReference type="Rhea" id="RHEA-COMP:11344"/>
        <dbReference type="ChEBI" id="CHEBI:15378"/>
        <dbReference type="ChEBI" id="CHEBI:29033"/>
        <dbReference type="ChEBI" id="CHEBI:29034"/>
        <dbReference type="ChEBI" id="CHEBI:57783"/>
        <dbReference type="ChEBI" id="CHEBI:58349"/>
        <dbReference type="EC" id="1.16.1.9"/>
    </reaction>
</comment>
<dbReference type="GO" id="GO:0015677">
    <property type="term" value="P:copper ion import"/>
    <property type="evidence" value="ECO:0007669"/>
    <property type="project" value="TreeGrafter"/>
</dbReference>